<keyword evidence="1" id="KW-0812">Transmembrane</keyword>
<dbReference type="RefSeq" id="WP_057798517.1">
    <property type="nucleotide sequence ID" value="NZ_AZFM01000013.1"/>
</dbReference>
<feature type="transmembrane region" description="Helical" evidence="1">
    <location>
        <begin position="43"/>
        <end position="61"/>
    </location>
</feature>
<reference evidence="2 3" key="1">
    <citation type="journal article" date="2015" name="Genome Announc.">
        <title>Expanding the biotechnology potential of lactobacilli through comparative genomics of 213 strains and associated genera.</title>
        <authorList>
            <person name="Sun Z."/>
            <person name="Harris H.M."/>
            <person name="McCann A."/>
            <person name="Guo C."/>
            <person name="Argimon S."/>
            <person name="Zhang W."/>
            <person name="Yang X."/>
            <person name="Jeffery I.B."/>
            <person name="Cooney J.C."/>
            <person name="Kagawa T.F."/>
            <person name="Liu W."/>
            <person name="Song Y."/>
            <person name="Salvetti E."/>
            <person name="Wrobel A."/>
            <person name="Rasinkangas P."/>
            <person name="Parkhill J."/>
            <person name="Rea M.C."/>
            <person name="O'Sullivan O."/>
            <person name="Ritari J."/>
            <person name="Douillard F.P."/>
            <person name="Paul Ross R."/>
            <person name="Yang R."/>
            <person name="Briner A.E."/>
            <person name="Felis G.E."/>
            <person name="de Vos W.M."/>
            <person name="Barrangou R."/>
            <person name="Klaenhammer T.R."/>
            <person name="Caufield P.W."/>
            <person name="Cui Y."/>
            <person name="Zhang H."/>
            <person name="O'Toole P.W."/>
        </authorList>
    </citation>
    <scope>NUCLEOTIDE SEQUENCE [LARGE SCALE GENOMIC DNA]</scope>
    <source>
        <strain evidence="2 3">DSM 16043</strain>
    </source>
</reference>
<dbReference type="PATRIC" id="fig|1423763.3.peg.321"/>
<keyword evidence="1" id="KW-1133">Transmembrane helix</keyword>
<dbReference type="STRING" id="1423763.FC46_GL000316"/>
<protein>
    <submittedName>
        <fullName evidence="2">Uncharacterized protein</fullName>
    </submittedName>
</protein>
<dbReference type="OrthoDB" id="9554466at2"/>
<evidence type="ECO:0000256" key="1">
    <source>
        <dbReference type="SAM" id="Phobius"/>
    </source>
</evidence>
<sequence>MNKDNDSNQTYVGKHALDRLQEVEKDHQRAYKKRSSSFNFNRLIMVLVFALIVGLMIYSMFRQ</sequence>
<keyword evidence="1" id="KW-0472">Membrane</keyword>
<dbReference type="Proteomes" id="UP000051036">
    <property type="component" value="Unassembled WGS sequence"/>
</dbReference>
<dbReference type="AlphaFoldDB" id="A0A0R1UA36"/>
<comment type="caution">
    <text evidence="2">The sequence shown here is derived from an EMBL/GenBank/DDBJ whole genome shotgun (WGS) entry which is preliminary data.</text>
</comment>
<gene>
    <name evidence="2" type="ORF">FC46_GL000316</name>
</gene>
<evidence type="ECO:0000313" key="2">
    <source>
        <dbReference type="EMBL" id="KRL90214.1"/>
    </source>
</evidence>
<evidence type="ECO:0000313" key="3">
    <source>
        <dbReference type="Proteomes" id="UP000051036"/>
    </source>
</evidence>
<proteinExistence type="predicted"/>
<organism evidence="2 3">
    <name type="scientific">Lactobacillus kalixensis DSM 16043</name>
    <dbReference type="NCBI Taxonomy" id="1423763"/>
    <lineage>
        <taxon>Bacteria</taxon>
        <taxon>Bacillati</taxon>
        <taxon>Bacillota</taxon>
        <taxon>Bacilli</taxon>
        <taxon>Lactobacillales</taxon>
        <taxon>Lactobacillaceae</taxon>
        <taxon>Lactobacillus</taxon>
    </lineage>
</organism>
<name>A0A0R1UA36_9LACO</name>
<dbReference type="EMBL" id="AZFM01000013">
    <property type="protein sequence ID" value="KRL90214.1"/>
    <property type="molecule type" value="Genomic_DNA"/>
</dbReference>
<keyword evidence="3" id="KW-1185">Reference proteome</keyword>
<accession>A0A0R1UA36</accession>